<accession>A0ABX2EFJ6</accession>
<dbReference type="Proteomes" id="UP000737171">
    <property type="component" value="Unassembled WGS sequence"/>
</dbReference>
<dbReference type="RefSeq" id="WP_173122504.1">
    <property type="nucleotide sequence ID" value="NZ_JABRWJ010000003.1"/>
</dbReference>
<reference evidence="3 4" key="1">
    <citation type="submission" date="2020-05" db="EMBL/GenBank/DDBJ databases">
        <title>Aquincola sp. isolate from soil.</title>
        <authorList>
            <person name="Han J."/>
            <person name="Kim D.-U."/>
        </authorList>
    </citation>
    <scope>NUCLEOTIDE SEQUENCE [LARGE SCALE GENOMIC DNA]</scope>
    <source>
        <strain evidence="3 4">S2</strain>
    </source>
</reference>
<comment type="caution">
    <text evidence="3">The sequence shown here is derived from an EMBL/GenBank/DDBJ whole genome shotgun (WGS) entry which is preliminary data.</text>
</comment>
<evidence type="ECO:0000256" key="1">
    <source>
        <dbReference type="SAM" id="MobiDB-lite"/>
    </source>
</evidence>
<evidence type="ECO:0000313" key="3">
    <source>
        <dbReference type="EMBL" id="NRF67389.1"/>
    </source>
</evidence>
<feature type="region of interest" description="Disordered" evidence="1">
    <location>
        <begin position="159"/>
        <end position="181"/>
    </location>
</feature>
<sequence length="181" mass="18835">MIRLAPRLPRPALALVLSTLLAGVAHAAGEAPAAKAPAKKPAAKAEQHEPATEAQLAVAMRVLTGDADCEFKQTISVTPIEGHAGHFNLTFKKVSYRMVPQETTTGAVRLEDKKAGMIWIQIPAKSMLMNAKIGQRVVDDCTHSEQRAAVAAAAAAGRSQQAEGSIGISPAAASTGVAPRN</sequence>
<evidence type="ECO:0000256" key="2">
    <source>
        <dbReference type="SAM" id="SignalP"/>
    </source>
</evidence>
<gene>
    <name evidence="3" type="ORF">HLB44_10370</name>
</gene>
<organism evidence="3 4">
    <name type="scientific">Pseudaquabacterium terrae</name>
    <dbReference type="NCBI Taxonomy" id="2732868"/>
    <lineage>
        <taxon>Bacteria</taxon>
        <taxon>Pseudomonadati</taxon>
        <taxon>Pseudomonadota</taxon>
        <taxon>Betaproteobacteria</taxon>
        <taxon>Burkholderiales</taxon>
        <taxon>Sphaerotilaceae</taxon>
        <taxon>Pseudaquabacterium</taxon>
    </lineage>
</organism>
<protein>
    <submittedName>
        <fullName evidence="3">Uncharacterized protein</fullName>
    </submittedName>
</protein>
<evidence type="ECO:0000313" key="4">
    <source>
        <dbReference type="Proteomes" id="UP000737171"/>
    </source>
</evidence>
<keyword evidence="4" id="KW-1185">Reference proteome</keyword>
<keyword evidence="2" id="KW-0732">Signal</keyword>
<feature type="chain" id="PRO_5046482882" evidence="2">
    <location>
        <begin position="28"/>
        <end position="181"/>
    </location>
</feature>
<proteinExistence type="predicted"/>
<name>A0ABX2EFJ6_9BURK</name>
<dbReference type="EMBL" id="JABRWJ010000003">
    <property type="protein sequence ID" value="NRF67389.1"/>
    <property type="molecule type" value="Genomic_DNA"/>
</dbReference>
<feature type="signal peptide" evidence="2">
    <location>
        <begin position="1"/>
        <end position="27"/>
    </location>
</feature>